<evidence type="ECO:0000259" key="9">
    <source>
        <dbReference type="PROSITE" id="PS50109"/>
    </source>
</evidence>
<feature type="transmembrane region" description="Helical" evidence="8">
    <location>
        <begin position="142"/>
        <end position="162"/>
    </location>
</feature>
<organism evidence="10 11">
    <name type="scientific">Saccharomonospora marina XMU15</name>
    <dbReference type="NCBI Taxonomy" id="882083"/>
    <lineage>
        <taxon>Bacteria</taxon>
        <taxon>Bacillati</taxon>
        <taxon>Actinomycetota</taxon>
        <taxon>Actinomycetes</taxon>
        <taxon>Pseudonocardiales</taxon>
        <taxon>Pseudonocardiaceae</taxon>
        <taxon>Saccharomonospora</taxon>
    </lineage>
</organism>
<dbReference type="Gene3D" id="3.30.565.10">
    <property type="entry name" value="Histidine kinase-like ATPase, C-terminal domain"/>
    <property type="match status" value="1"/>
</dbReference>
<evidence type="ECO:0000256" key="8">
    <source>
        <dbReference type="SAM" id="Phobius"/>
    </source>
</evidence>
<feature type="transmembrane region" description="Helical" evidence="8">
    <location>
        <begin position="72"/>
        <end position="89"/>
    </location>
</feature>
<keyword evidence="4" id="KW-0597">Phosphoprotein</keyword>
<comment type="catalytic activity">
    <reaction evidence="1">
        <text>ATP + protein L-histidine = ADP + protein N-phospho-L-histidine.</text>
        <dbReference type="EC" id="2.7.13.3"/>
    </reaction>
</comment>
<keyword evidence="8" id="KW-1133">Transmembrane helix</keyword>
<dbReference type="InterPro" id="IPR005467">
    <property type="entry name" value="His_kinase_dom"/>
</dbReference>
<dbReference type="eggNOG" id="COG5002">
    <property type="taxonomic scope" value="Bacteria"/>
</dbReference>
<dbReference type="Proteomes" id="UP000004926">
    <property type="component" value="Chromosome"/>
</dbReference>
<dbReference type="OrthoDB" id="9757990at2"/>
<dbReference type="PANTHER" id="PTHR43711">
    <property type="entry name" value="TWO-COMPONENT HISTIDINE KINASE"/>
    <property type="match status" value="1"/>
</dbReference>
<evidence type="ECO:0000256" key="5">
    <source>
        <dbReference type="ARBA" id="ARBA00022679"/>
    </source>
</evidence>
<dbReference type="InterPro" id="IPR004358">
    <property type="entry name" value="Sig_transdc_His_kin-like_C"/>
</dbReference>
<dbReference type="SMART" id="SM00387">
    <property type="entry name" value="HATPase_c"/>
    <property type="match status" value="1"/>
</dbReference>
<keyword evidence="11" id="KW-1185">Reference proteome</keyword>
<dbReference type="Pfam" id="PF02518">
    <property type="entry name" value="HATPase_c"/>
    <property type="match status" value="1"/>
</dbReference>
<dbReference type="PROSITE" id="PS50109">
    <property type="entry name" value="HIS_KIN"/>
    <property type="match status" value="1"/>
</dbReference>
<dbReference type="SUPFAM" id="SSF55874">
    <property type="entry name" value="ATPase domain of HSP90 chaperone/DNA topoisomerase II/histidine kinase"/>
    <property type="match status" value="1"/>
</dbReference>
<evidence type="ECO:0000256" key="3">
    <source>
        <dbReference type="ARBA" id="ARBA00012438"/>
    </source>
</evidence>
<keyword evidence="7" id="KW-0902">Two-component regulatory system</keyword>
<dbReference type="PRINTS" id="PR00344">
    <property type="entry name" value="BCTRLSENSOR"/>
</dbReference>
<dbReference type="GO" id="GO:0000155">
    <property type="term" value="F:phosphorelay sensor kinase activity"/>
    <property type="evidence" value="ECO:0007669"/>
    <property type="project" value="InterPro"/>
</dbReference>
<dbReference type="InterPro" id="IPR003594">
    <property type="entry name" value="HATPase_dom"/>
</dbReference>
<protein>
    <recommendedName>
        <fullName evidence="3">histidine kinase</fullName>
        <ecNumber evidence="3">2.7.13.3</ecNumber>
    </recommendedName>
</protein>
<feature type="transmembrane region" description="Helical" evidence="8">
    <location>
        <begin position="45"/>
        <end position="65"/>
    </location>
</feature>
<evidence type="ECO:0000256" key="7">
    <source>
        <dbReference type="ARBA" id="ARBA00023012"/>
    </source>
</evidence>
<dbReference type="AlphaFoldDB" id="H5X7W1"/>
<dbReference type="RefSeq" id="WP_009155839.1">
    <property type="nucleotide sequence ID" value="NZ_CM001439.1"/>
</dbReference>
<sequence length="406" mass="43878">MANGQPRQLWASSADAAGRQAGLLFTLAGLATGLGVLIYTEETRVLLVALAAANLCCGVVAWSLPWHRWNELWPAVLTLPAFVLIAMATTGMGNYAAVAAPFLLLVFIWLGLHFPYWVTLAAAPLGTAAYLVPLILGERPAVVVSTVFVMIPVMVGVALLVTRQVGYLNQAREELRRTGRWREALTTTLAHDVRSPITALDLALDALEAPELPPQRRHAMVDIARRQTRRLNRLAGSLLDLSRVEAGGELKLELADVPLAEAVGDALGYFSERNEIAVDVDPSLTVRVDPERFEQIIHNLTQNALHHAGPPVRIAARAEGDRVRVEVRDFGPGVPDELVPQLFDRFVTGDAARSSGLGLWIVRQLCEAHGGDVRYEPAEDGAAFVVTLPAGQRGRAGQLHDAGRPG</sequence>
<dbReference type="EC" id="2.7.13.3" evidence="3"/>
<dbReference type="HOGENOM" id="CLU_764256_0_0_11"/>
<keyword evidence="6 10" id="KW-0418">Kinase</keyword>
<comment type="subcellular location">
    <subcellularLocation>
        <location evidence="2">Cell membrane</location>
    </subcellularLocation>
</comment>
<dbReference type="InterPro" id="IPR036097">
    <property type="entry name" value="HisK_dim/P_sf"/>
</dbReference>
<evidence type="ECO:0000256" key="4">
    <source>
        <dbReference type="ARBA" id="ARBA00022553"/>
    </source>
</evidence>
<keyword evidence="5" id="KW-0808">Transferase</keyword>
<dbReference type="EMBL" id="CM001439">
    <property type="protein sequence ID" value="EHR52461.1"/>
    <property type="molecule type" value="Genomic_DNA"/>
</dbReference>
<dbReference type="CDD" id="cd00075">
    <property type="entry name" value="HATPase"/>
    <property type="match status" value="1"/>
</dbReference>
<feature type="domain" description="Histidine kinase" evidence="9">
    <location>
        <begin position="188"/>
        <end position="392"/>
    </location>
</feature>
<keyword evidence="8" id="KW-0472">Membrane</keyword>
<dbReference type="CDD" id="cd00082">
    <property type="entry name" value="HisKA"/>
    <property type="match status" value="1"/>
</dbReference>
<keyword evidence="8" id="KW-0812">Transmembrane</keyword>
<reference evidence="10 11" key="1">
    <citation type="journal article" date="2012" name="Stand. Genomic Sci.">
        <title>Genome sequence of the ocean sediment bacterium Saccharomonospora marina type strain (XMU15(T)).</title>
        <authorList>
            <person name="Klenk H.P."/>
            <person name="Lu M."/>
            <person name="Lucas S."/>
            <person name="Lapidus A."/>
            <person name="Copeland A."/>
            <person name="Pitluck S."/>
            <person name="Goodwin L.A."/>
            <person name="Han C."/>
            <person name="Tapia R."/>
            <person name="Brambilla E.M."/>
            <person name="Potter G."/>
            <person name="Land M."/>
            <person name="Ivanova N."/>
            <person name="Rohde M."/>
            <person name="Goker M."/>
            <person name="Detter J.C."/>
            <person name="Li W.J."/>
            <person name="Kyrpides N.C."/>
            <person name="Woyke T."/>
        </authorList>
    </citation>
    <scope>NUCLEOTIDE SEQUENCE [LARGE SCALE GENOMIC DNA]</scope>
    <source>
        <strain evidence="10 11">XMU15</strain>
    </source>
</reference>
<dbReference type="InterPro" id="IPR003661">
    <property type="entry name" value="HisK_dim/P_dom"/>
</dbReference>
<dbReference type="InterPro" id="IPR050736">
    <property type="entry name" value="Sensor_HK_Regulatory"/>
</dbReference>
<dbReference type="STRING" id="882083.SacmaDRAFT_4273"/>
<dbReference type="GO" id="GO:0005886">
    <property type="term" value="C:plasma membrane"/>
    <property type="evidence" value="ECO:0007669"/>
    <property type="project" value="UniProtKB-SubCell"/>
</dbReference>
<name>H5X7W1_9PSEU</name>
<dbReference type="InterPro" id="IPR036890">
    <property type="entry name" value="HATPase_C_sf"/>
</dbReference>
<evidence type="ECO:0000313" key="11">
    <source>
        <dbReference type="Proteomes" id="UP000004926"/>
    </source>
</evidence>
<dbReference type="PANTHER" id="PTHR43711:SF1">
    <property type="entry name" value="HISTIDINE KINASE 1"/>
    <property type="match status" value="1"/>
</dbReference>
<dbReference type="SMART" id="SM00388">
    <property type="entry name" value="HisKA"/>
    <property type="match status" value="1"/>
</dbReference>
<evidence type="ECO:0000313" key="10">
    <source>
        <dbReference type="EMBL" id="EHR52461.1"/>
    </source>
</evidence>
<dbReference type="Pfam" id="PF00512">
    <property type="entry name" value="HisKA"/>
    <property type="match status" value="1"/>
</dbReference>
<dbReference type="Gene3D" id="1.10.287.130">
    <property type="match status" value="1"/>
</dbReference>
<dbReference type="SUPFAM" id="SSF47384">
    <property type="entry name" value="Homodimeric domain of signal transducing histidine kinase"/>
    <property type="match status" value="1"/>
</dbReference>
<gene>
    <name evidence="10" type="ORF">SacmaDRAFT_4273</name>
</gene>
<evidence type="ECO:0000256" key="6">
    <source>
        <dbReference type="ARBA" id="ARBA00022777"/>
    </source>
</evidence>
<feature type="transmembrane region" description="Helical" evidence="8">
    <location>
        <begin position="21"/>
        <end position="39"/>
    </location>
</feature>
<evidence type="ECO:0000256" key="2">
    <source>
        <dbReference type="ARBA" id="ARBA00004236"/>
    </source>
</evidence>
<accession>H5X7W1</accession>
<proteinExistence type="predicted"/>
<evidence type="ECO:0000256" key="1">
    <source>
        <dbReference type="ARBA" id="ARBA00000085"/>
    </source>
</evidence>